<dbReference type="EMBL" id="FP929032">
    <property type="protein sequence ID" value="CBK63454.1"/>
    <property type="molecule type" value="Genomic_DNA"/>
</dbReference>
<reference evidence="1 2" key="2">
    <citation type="submission" date="2010-03" db="EMBL/GenBank/DDBJ databases">
        <authorList>
            <person name="Pajon A."/>
        </authorList>
    </citation>
    <scope>NUCLEOTIDE SEQUENCE [LARGE SCALE GENOMIC DNA]</scope>
    <source>
        <strain evidence="1 2">WAL 8301</strain>
    </source>
</reference>
<proteinExistence type="predicted"/>
<dbReference type="AlphaFoldDB" id="D4IKJ2"/>
<protein>
    <submittedName>
        <fullName evidence="1">Uncharacterized protein</fullName>
    </submittedName>
</protein>
<gene>
    <name evidence="1" type="ORF">AL1_09090</name>
</gene>
<reference evidence="1 2" key="1">
    <citation type="submission" date="2010-03" db="EMBL/GenBank/DDBJ databases">
        <title>The genome sequence of Alistipes shahii WAL 8301.</title>
        <authorList>
            <consortium name="metaHIT consortium -- http://www.metahit.eu/"/>
            <person name="Pajon A."/>
            <person name="Turner K."/>
            <person name="Parkhill J."/>
        </authorList>
    </citation>
    <scope>NUCLEOTIDE SEQUENCE [LARGE SCALE GENOMIC DNA]</scope>
    <source>
        <strain evidence="1 2">WAL 8301</strain>
    </source>
</reference>
<dbReference type="Proteomes" id="UP000008794">
    <property type="component" value="Chromosome"/>
</dbReference>
<keyword evidence="2" id="KW-1185">Reference proteome</keyword>
<dbReference type="HOGENOM" id="CLU_3303658_0_0_10"/>
<dbReference type="KEGG" id="ash:AL1_09090"/>
<evidence type="ECO:0000313" key="2">
    <source>
        <dbReference type="Proteomes" id="UP000008794"/>
    </source>
</evidence>
<name>D4IKJ2_9BACT</name>
<evidence type="ECO:0000313" key="1">
    <source>
        <dbReference type="EMBL" id="CBK63454.1"/>
    </source>
</evidence>
<sequence length="39" mass="4463">MTIEAFAHGANIFARKSSRIKFMEEKGAFAFLMRKNAQN</sequence>
<organism evidence="1 2">
    <name type="scientific">Alistipes shahii WAL 8301</name>
    <dbReference type="NCBI Taxonomy" id="717959"/>
    <lineage>
        <taxon>Bacteria</taxon>
        <taxon>Pseudomonadati</taxon>
        <taxon>Bacteroidota</taxon>
        <taxon>Bacteroidia</taxon>
        <taxon>Bacteroidales</taxon>
        <taxon>Rikenellaceae</taxon>
        <taxon>Alistipes</taxon>
    </lineage>
</organism>
<accession>D4IKJ2</accession>